<dbReference type="Proteomes" id="UP000027730">
    <property type="component" value="Unassembled WGS sequence"/>
</dbReference>
<dbReference type="GeneID" id="25410742"/>
<dbReference type="SUPFAM" id="SSF55729">
    <property type="entry name" value="Acyl-CoA N-acyltransferases (Nat)"/>
    <property type="match status" value="1"/>
</dbReference>
<keyword evidence="3" id="KW-1185">Reference proteome</keyword>
<dbReference type="HOGENOM" id="CLU_065178_0_0_1"/>
<dbReference type="GO" id="GO:0016747">
    <property type="term" value="F:acyltransferase activity, transferring groups other than amino-acyl groups"/>
    <property type="evidence" value="ECO:0007669"/>
    <property type="project" value="InterPro"/>
</dbReference>
<name>A0A074WIT7_9PEZI</name>
<dbReference type="PROSITE" id="PS51186">
    <property type="entry name" value="GNAT"/>
    <property type="match status" value="1"/>
</dbReference>
<dbReference type="RefSeq" id="XP_013427070.1">
    <property type="nucleotide sequence ID" value="XM_013571616.1"/>
</dbReference>
<dbReference type="EMBL" id="KL584710">
    <property type="protein sequence ID" value="KEQ73040.1"/>
    <property type="molecule type" value="Genomic_DNA"/>
</dbReference>
<dbReference type="OrthoDB" id="3853310at2759"/>
<gene>
    <name evidence="2" type="ORF">M436DRAFT_47598</name>
</gene>
<dbReference type="InterPro" id="IPR000182">
    <property type="entry name" value="GNAT_dom"/>
</dbReference>
<evidence type="ECO:0000313" key="3">
    <source>
        <dbReference type="Proteomes" id="UP000027730"/>
    </source>
</evidence>
<feature type="domain" description="N-acetyltransferase" evidence="1">
    <location>
        <begin position="127"/>
        <end position="267"/>
    </location>
</feature>
<dbReference type="Gene3D" id="3.40.630.30">
    <property type="match status" value="1"/>
</dbReference>
<dbReference type="InterPro" id="IPR016181">
    <property type="entry name" value="Acyl_CoA_acyltransferase"/>
</dbReference>
<proteinExistence type="predicted"/>
<organism evidence="2 3">
    <name type="scientific">Aureobasidium namibiae CBS 147.97</name>
    <dbReference type="NCBI Taxonomy" id="1043004"/>
    <lineage>
        <taxon>Eukaryota</taxon>
        <taxon>Fungi</taxon>
        <taxon>Dikarya</taxon>
        <taxon>Ascomycota</taxon>
        <taxon>Pezizomycotina</taxon>
        <taxon>Dothideomycetes</taxon>
        <taxon>Dothideomycetidae</taxon>
        <taxon>Dothideales</taxon>
        <taxon>Saccotheciaceae</taxon>
        <taxon>Aureobasidium</taxon>
    </lineage>
</organism>
<sequence length="267" mass="29090">MNRSIARAQSIHRERQLLALQTLYPGQGYSVENIAGSTTILSPPAFGRKLNHTYEFALDGKVTIKDLRRIEAACERNGGTPELDMCDFADKSGFDLFSNHYTVTGSQCEYQQSLADFQRLPSSGDTIKIDIVGPDDHDTFVQASVDGFRSGGRPEELLKVCAESAAARSDTILFSASIAGEIVGTAAMAMIETAISKIVVLYCDSCLPSARGRGVHKTLLLERLRVARDCGFDLASATAREGSISGRNMEKVGFKMAYFCKTYTKTC</sequence>
<evidence type="ECO:0000259" key="1">
    <source>
        <dbReference type="PROSITE" id="PS51186"/>
    </source>
</evidence>
<reference evidence="2 3" key="1">
    <citation type="journal article" date="2014" name="BMC Genomics">
        <title>Genome sequencing of four Aureobasidium pullulans varieties: biotechnological potential, stress tolerance, and description of new species.</title>
        <authorList>
            <person name="Gostin Ar C."/>
            <person name="Ohm R.A."/>
            <person name="Kogej T."/>
            <person name="Sonjak S."/>
            <person name="Turk M."/>
            <person name="Zajc J."/>
            <person name="Zalar P."/>
            <person name="Grube M."/>
            <person name="Sun H."/>
            <person name="Han J."/>
            <person name="Sharma A."/>
            <person name="Chiniquy J."/>
            <person name="Ngan C.Y."/>
            <person name="Lipzen A."/>
            <person name="Barry K."/>
            <person name="Grigoriev I.V."/>
            <person name="Gunde-Cimerman N."/>
        </authorList>
    </citation>
    <scope>NUCLEOTIDE SEQUENCE [LARGE SCALE GENOMIC DNA]</scope>
    <source>
        <strain evidence="2 3">CBS 147.97</strain>
    </source>
</reference>
<protein>
    <recommendedName>
        <fullName evidence="1">N-acetyltransferase domain-containing protein</fullName>
    </recommendedName>
</protein>
<evidence type="ECO:0000313" key="2">
    <source>
        <dbReference type="EMBL" id="KEQ73040.1"/>
    </source>
</evidence>
<dbReference type="AlphaFoldDB" id="A0A074WIT7"/>
<accession>A0A074WIT7</accession>